<keyword evidence="2" id="KW-1185">Reference proteome</keyword>
<dbReference type="EMBL" id="KN558324">
    <property type="protein sequence ID" value="KHJ87188.1"/>
    <property type="molecule type" value="Genomic_DNA"/>
</dbReference>
<dbReference type="Proteomes" id="UP000053660">
    <property type="component" value="Unassembled WGS sequence"/>
</dbReference>
<evidence type="ECO:0000313" key="2">
    <source>
        <dbReference type="Proteomes" id="UP000053660"/>
    </source>
</evidence>
<name>A0A0B1SPG1_OESDE</name>
<dbReference type="AlphaFoldDB" id="A0A0B1SPG1"/>
<evidence type="ECO:0000313" key="1">
    <source>
        <dbReference type="EMBL" id="KHJ87188.1"/>
    </source>
</evidence>
<organism evidence="1 2">
    <name type="scientific">Oesophagostomum dentatum</name>
    <name type="common">Nodular worm</name>
    <dbReference type="NCBI Taxonomy" id="61180"/>
    <lineage>
        <taxon>Eukaryota</taxon>
        <taxon>Metazoa</taxon>
        <taxon>Ecdysozoa</taxon>
        <taxon>Nematoda</taxon>
        <taxon>Chromadorea</taxon>
        <taxon>Rhabditida</taxon>
        <taxon>Rhabditina</taxon>
        <taxon>Rhabditomorpha</taxon>
        <taxon>Strongyloidea</taxon>
        <taxon>Strongylidae</taxon>
        <taxon>Oesophagostomum</taxon>
    </lineage>
</organism>
<gene>
    <name evidence="1" type="ORF">OESDEN_13044</name>
</gene>
<proteinExistence type="predicted"/>
<reference evidence="1 2" key="1">
    <citation type="submission" date="2014-03" db="EMBL/GenBank/DDBJ databases">
        <title>Draft genome of the hookworm Oesophagostomum dentatum.</title>
        <authorList>
            <person name="Mitreva M."/>
        </authorList>
    </citation>
    <scope>NUCLEOTIDE SEQUENCE [LARGE SCALE GENOMIC DNA]</scope>
    <source>
        <strain evidence="1 2">OD-Hann</strain>
    </source>
</reference>
<sequence length="34" mass="4328">MWRQVFKKVTVEDIEKFVAQYRGIHRQEDQRRSY</sequence>
<protein>
    <submittedName>
        <fullName evidence="1">Uncharacterized protein</fullName>
    </submittedName>
</protein>
<accession>A0A0B1SPG1</accession>